<feature type="domain" description="PAS" evidence="1">
    <location>
        <begin position="80"/>
        <end position="110"/>
    </location>
</feature>
<dbReference type="InterPro" id="IPR052155">
    <property type="entry name" value="Biofilm_reg_signaling"/>
</dbReference>
<reference evidence="5" key="1">
    <citation type="submission" date="2021-01" db="EMBL/GenBank/DDBJ databases">
        <title>Rhizobium sp. strain KVB221 16S ribosomal RNA gene Genome sequencing and assembly.</title>
        <authorList>
            <person name="Kang M."/>
        </authorList>
    </citation>
    <scope>NUCLEOTIDE SEQUENCE</scope>
    <source>
        <strain evidence="5">KVB221</strain>
    </source>
</reference>
<dbReference type="NCBIfam" id="TIGR00254">
    <property type="entry name" value="GGDEF"/>
    <property type="match status" value="1"/>
</dbReference>
<dbReference type="PROSITE" id="PS50113">
    <property type="entry name" value="PAC"/>
    <property type="match status" value="1"/>
</dbReference>
<dbReference type="EMBL" id="JAEQNC010000018">
    <property type="protein sequence ID" value="MBL0375054.1"/>
    <property type="molecule type" value="Genomic_DNA"/>
</dbReference>
<dbReference type="Proteomes" id="UP000633219">
    <property type="component" value="Unassembled WGS sequence"/>
</dbReference>
<dbReference type="InterPro" id="IPR035965">
    <property type="entry name" value="PAS-like_dom_sf"/>
</dbReference>
<dbReference type="SUPFAM" id="SSF55073">
    <property type="entry name" value="Nucleotide cyclase"/>
    <property type="match status" value="1"/>
</dbReference>
<feature type="domain" description="GGDEF" evidence="4">
    <location>
        <begin position="360"/>
        <end position="493"/>
    </location>
</feature>
<dbReference type="InterPro" id="IPR001610">
    <property type="entry name" value="PAC"/>
</dbReference>
<dbReference type="NCBIfam" id="TIGR00229">
    <property type="entry name" value="sensory_box"/>
    <property type="match status" value="1"/>
</dbReference>
<dbReference type="RefSeq" id="WP_201663605.1">
    <property type="nucleotide sequence ID" value="NZ_JAEQNC010000018.1"/>
</dbReference>
<dbReference type="Gene3D" id="3.20.20.450">
    <property type="entry name" value="EAL domain"/>
    <property type="match status" value="1"/>
</dbReference>
<dbReference type="InterPro" id="IPR035919">
    <property type="entry name" value="EAL_sf"/>
</dbReference>
<dbReference type="CDD" id="cd00130">
    <property type="entry name" value="PAS"/>
    <property type="match status" value="1"/>
</dbReference>
<dbReference type="Gene3D" id="3.30.450.20">
    <property type="entry name" value="PAS domain"/>
    <property type="match status" value="2"/>
</dbReference>
<evidence type="ECO:0000259" key="2">
    <source>
        <dbReference type="PROSITE" id="PS50113"/>
    </source>
</evidence>
<evidence type="ECO:0000259" key="1">
    <source>
        <dbReference type="PROSITE" id="PS50112"/>
    </source>
</evidence>
<evidence type="ECO:0000313" key="5">
    <source>
        <dbReference type="EMBL" id="MBL0375054.1"/>
    </source>
</evidence>
<dbReference type="AlphaFoldDB" id="A0A937CQX0"/>
<dbReference type="Pfam" id="PF13426">
    <property type="entry name" value="PAS_9"/>
    <property type="match status" value="1"/>
</dbReference>
<dbReference type="Pfam" id="PF00990">
    <property type="entry name" value="GGDEF"/>
    <property type="match status" value="1"/>
</dbReference>
<dbReference type="CDD" id="cd01949">
    <property type="entry name" value="GGDEF"/>
    <property type="match status" value="1"/>
</dbReference>
<sequence>MSEAVLKLFRLADLPEDGASAETGAPPDGSEPPILRVLRQPDQLQDYRPIDSLDDAKAELSQLQGVLKAYRAALDQHAIVAITNRAGKIVHVNDMFCSVSGYEREELIGQPHRIVNSGHHPREFFSHMWHTIARGDLWHSEICNRAKDGSLYWVDTTIVPLAGQDGRVEGYVSVRYDITKRKAAEAVLKQEVELRRNAEELLVDVIETVPDGIAAFDTDDRLILFNKSYRDCLSRSQDVIEIGSTFESILRHGLEHGQYSHIRNTPEAREAWVRARLKEHRNPSKTLVQSLSDGRWLQIRERRSASGHVVGTRTDITEIKRSEAAIKFHAEHDPLTGLLNRSVLADRLGEALAGSERTGQAGALMVLDLDGFKAINDTMGHSAGDMLLVAVARRLAEAVRKSDTVVRLGGDEFAIILPNAGSKLAAGKAAMKLLSAVRQPMTIQRRIVTPQISIGISIFPQHGRNVETLLKNADISLYQSKAAGRGTYKIYSREMRAGIDQRRRLSHALDAAVATNTIDIALQPQFALDGGAHVGFEVLARWKHNGTQISPADFIPIAEETGLITELGHQVLRKAMDHARQIKRKSAFTGTVAVNVASAQLRQPDFPLKLERMVAQYGLSPRDIEIELTENILLDDRGSQIDLCLQRLNAMGFPIALDDFGTGYASLAHLSRLPVSRLKIDRTFILNMCEDDNAATIVQATVGLAHSLGMRVVAEGIETEAQLSRLQACNCDFGQGYLLSRPLEPAAVSTFMQERKGTRGTP</sequence>
<dbReference type="InterPro" id="IPR001633">
    <property type="entry name" value="EAL_dom"/>
</dbReference>
<dbReference type="SMART" id="SM00267">
    <property type="entry name" value="GGDEF"/>
    <property type="match status" value="1"/>
</dbReference>
<dbReference type="InterPro" id="IPR043128">
    <property type="entry name" value="Rev_trsase/Diguanyl_cyclase"/>
</dbReference>
<dbReference type="PROSITE" id="PS50112">
    <property type="entry name" value="PAS"/>
    <property type="match status" value="1"/>
</dbReference>
<evidence type="ECO:0000259" key="4">
    <source>
        <dbReference type="PROSITE" id="PS50887"/>
    </source>
</evidence>
<dbReference type="FunFam" id="3.30.70.270:FF:000001">
    <property type="entry name" value="Diguanylate cyclase domain protein"/>
    <property type="match status" value="1"/>
</dbReference>
<dbReference type="InterPro" id="IPR029787">
    <property type="entry name" value="Nucleotide_cyclase"/>
</dbReference>
<protein>
    <submittedName>
        <fullName evidence="5">EAL domain-containing protein</fullName>
    </submittedName>
</protein>
<dbReference type="SUPFAM" id="SSF141868">
    <property type="entry name" value="EAL domain-like"/>
    <property type="match status" value="1"/>
</dbReference>
<accession>A0A937CQX0</accession>
<evidence type="ECO:0000259" key="3">
    <source>
        <dbReference type="PROSITE" id="PS50883"/>
    </source>
</evidence>
<dbReference type="InterPro" id="IPR000160">
    <property type="entry name" value="GGDEF_dom"/>
</dbReference>
<dbReference type="GO" id="GO:0003824">
    <property type="term" value="F:catalytic activity"/>
    <property type="evidence" value="ECO:0007669"/>
    <property type="project" value="UniProtKB-ARBA"/>
</dbReference>
<dbReference type="SMART" id="SM00091">
    <property type="entry name" value="PAS"/>
    <property type="match status" value="2"/>
</dbReference>
<feature type="domain" description="PAC" evidence="2">
    <location>
        <begin position="138"/>
        <end position="190"/>
    </location>
</feature>
<dbReference type="Pfam" id="PF00563">
    <property type="entry name" value="EAL"/>
    <property type="match status" value="1"/>
</dbReference>
<dbReference type="PANTHER" id="PTHR44757:SF2">
    <property type="entry name" value="BIOFILM ARCHITECTURE MAINTENANCE PROTEIN MBAA"/>
    <property type="match status" value="1"/>
</dbReference>
<dbReference type="PROSITE" id="PS50887">
    <property type="entry name" value="GGDEF"/>
    <property type="match status" value="1"/>
</dbReference>
<proteinExistence type="predicted"/>
<dbReference type="InterPro" id="IPR000014">
    <property type="entry name" value="PAS"/>
</dbReference>
<dbReference type="Pfam" id="PF12860">
    <property type="entry name" value="PAS_7"/>
    <property type="match status" value="1"/>
</dbReference>
<dbReference type="CDD" id="cd01948">
    <property type="entry name" value="EAL"/>
    <property type="match status" value="1"/>
</dbReference>
<dbReference type="Gene3D" id="3.30.70.270">
    <property type="match status" value="1"/>
</dbReference>
<comment type="caution">
    <text evidence="5">The sequence shown here is derived from an EMBL/GenBank/DDBJ whole genome shotgun (WGS) entry which is preliminary data.</text>
</comment>
<dbReference type="SMART" id="SM00052">
    <property type="entry name" value="EAL"/>
    <property type="match status" value="1"/>
</dbReference>
<dbReference type="InterPro" id="IPR000700">
    <property type="entry name" value="PAS-assoc_C"/>
</dbReference>
<gene>
    <name evidence="5" type="ORF">JJB09_23865</name>
</gene>
<evidence type="ECO:0000313" key="6">
    <source>
        <dbReference type="Proteomes" id="UP000633219"/>
    </source>
</evidence>
<dbReference type="PANTHER" id="PTHR44757">
    <property type="entry name" value="DIGUANYLATE CYCLASE DGCP"/>
    <property type="match status" value="1"/>
</dbReference>
<feature type="domain" description="EAL" evidence="3">
    <location>
        <begin position="502"/>
        <end position="756"/>
    </location>
</feature>
<organism evidence="5 6">
    <name type="scientific">Rhizobium setariae</name>
    <dbReference type="NCBI Taxonomy" id="2801340"/>
    <lineage>
        <taxon>Bacteria</taxon>
        <taxon>Pseudomonadati</taxon>
        <taxon>Pseudomonadota</taxon>
        <taxon>Alphaproteobacteria</taxon>
        <taxon>Hyphomicrobiales</taxon>
        <taxon>Rhizobiaceae</taxon>
        <taxon>Rhizobium/Agrobacterium group</taxon>
        <taxon>Rhizobium</taxon>
    </lineage>
</organism>
<keyword evidence="6" id="KW-1185">Reference proteome</keyword>
<dbReference type="SMART" id="SM00086">
    <property type="entry name" value="PAC"/>
    <property type="match status" value="1"/>
</dbReference>
<dbReference type="SUPFAM" id="SSF55785">
    <property type="entry name" value="PYP-like sensor domain (PAS domain)"/>
    <property type="match status" value="2"/>
</dbReference>
<dbReference type="PROSITE" id="PS50883">
    <property type="entry name" value="EAL"/>
    <property type="match status" value="1"/>
</dbReference>
<name>A0A937CQX0_9HYPH</name>